<dbReference type="PANTHER" id="PTHR10509:SF14">
    <property type="entry name" value="CAFFEOYL-COA O-METHYLTRANSFERASE 3-RELATED"/>
    <property type="match status" value="1"/>
</dbReference>
<dbReference type="GO" id="GO:0008757">
    <property type="term" value="F:S-adenosylmethionine-dependent methyltransferase activity"/>
    <property type="evidence" value="ECO:0007669"/>
    <property type="project" value="TreeGrafter"/>
</dbReference>
<keyword evidence="1" id="KW-0489">Methyltransferase</keyword>
<dbReference type="RefSeq" id="XP_030998640.1">
    <property type="nucleotide sequence ID" value="XM_031137798.1"/>
</dbReference>
<dbReference type="AlphaFoldDB" id="A0A507BHT0"/>
<evidence type="ECO:0008006" key="7">
    <source>
        <dbReference type="Google" id="ProtNLM"/>
    </source>
</evidence>
<dbReference type="InterPro" id="IPR002935">
    <property type="entry name" value="SAM_O-MeTrfase"/>
</dbReference>
<dbReference type="EMBL" id="SKBQ01000015">
    <property type="protein sequence ID" value="TPX16929.1"/>
    <property type="molecule type" value="Genomic_DNA"/>
</dbReference>
<dbReference type="PANTHER" id="PTHR10509">
    <property type="entry name" value="O-METHYLTRANSFERASE-RELATED"/>
    <property type="match status" value="1"/>
</dbReference>
<dbReference type="Proteomes" id="UP000319257">
    <property type="component" value="Unassembled WGS sequence"/>
</dbReference>
<reference evidence="5 6" key="1">
    <citation type="submission" date="2019-06" db="EMBL/GenBank/DDBJ databases">
        <title>Draft genome sequence of the filamentous fungus Phialemoniopsis curvata isolated from diesel fuel.</title>
        <authorList>
            <person name="Varaljay V.A."/>
            <person name="Lyon W.J."/>
            <person name="Crouch A.L."/>
            <person name="Drake C.E."/>
            <person name="Hollomon J.M."/>
            <person name="Nadeau L.J."/>
            <person name="Nunn H.S."/>
            <person name="Stevenson B.S."/>
            <person name="Bojanowski C.L."/>
            <person name="Crookes-Goodson W.J."/>
        </authorList>
    </citation>
    <scope>NUCLEOTIDE SEQUENCE [LARGE SCALE GENOMIC DNA]</scope>
    <source>
        <strain evidence="5 6">D216</strain>
    </source>
</reference>
<dbReference type="InterPro" id="IPR029063">
    <property type="entry name" value="SAM-dependent_MTases_sf"/>
</dbReference>
<name>A0A507BHT0_9PEZI</name>
<dbReference type="GO" id="GO:0032259">
    <property type="term" value="P:methylation"/>
    <property type="evidence" value="ECO:0007669"/>
    <property type="project" value="UniProtKB-KW"/>
</dbReference>
<dbReference type="Gene3D" id="3.40.50.150">
    <property type="entry name" value="Vaccinia Virus protein VP39"/>
    <property type="match status" value="1"/>
</dbReference>
<gene>
    <name evidence="5" type="ORF">E0L32_003491</name>
</gene>
<organism evidence="5 6">
    <name type="scientific">Thyridium curvatum</name>
    <dbReference type="NCBI Taxonomy" id="1093900"/>
    <lineage>
        <taxon>Eukaryota</taxon>
        <taxon>Fungi</taxon>
        <taxon>Dikarya</taxon>
        <taxon>Ascomycota</taxon>
        <taxon>Pezizomycotina</taxon>
        <taxon>Sordariomycetes</taxon>
        <taxon>Sordariomycetidae</taxon>
        <taxon>Thyridiales</taxon>
        <taxon>Thyridiaceae</taxon>
        <taxon>Thyridium</taxon>
    </lineage>
</organism>
<proteinExistence type="inferred from homology"/>
<dbReference type="OrthoDB" id="10251242at2759"/>
<evidence type="ECO:0000313" key="6">
    <source>
        <dbReference type="Proteomes" id="UP000319257"/>
    </source>
</evidence>
<keyword evidence="2" id="KW-0808">Transferase</keyword>
<dbReference type="InParanoid" id="A0A507BHT0"/>
<dbReference type="InterPro" id="IPR050362">
    <property type="entry name" value="Cation-dep_OMT"/>
</dbReference>
<dbReference type="GO" id="GO:0008171">
    <property type="term" value="F:O-methyltransferase activity"/>
    <property type="evidence" value="ECO:0007669"/>
    <property type="project" value="InterPro"/>
</dbReference>
<keyword evidence="3" id="KW-0949">S-adenosyl-L-methionine</keyword>
<sequence>MKSDVPVLYPNEEVAKAVTEYAATNSGGLPAHLHEYHDHILNNEEKSNLTISKYQSRAVMWLAKAAGAKRVLEIGVYMGYSSLMWSEVVGPQGKVTGLEFNPDYAEKAKAAYAKYGATNIEVVVGDALEQLPKLNPDQPYDLVFIDAQKSGYPAYLRTILERSRPGQKRLLREGGLIVADNVLRRGLVALNNEANPAYEGEAKAVQASGYWSEDDIKCLDEFNRLMASEKRIDAFLMPLFDGVGLGRLVD</sequence>
<dbReference type="SUPFAM" id="SSF53335">
    <property type="entry name" value="S-adenosyl-L-methionine-dependent methyltransferases"/>
    <property type="match status" value="1"/>
</dbReference>
<evidence type="ECO:0000313" key="5">
    <source>
        <dbReference type="EMBL" id="TPX16929.1"/>
    </source>
</evidence>
<accession>A0A507BHT0</accession>
<evidence type="ECO:0000256" key="1">
    <source>
        <dbReference type="ARBA" id="ARBA00022603"/>
    </source>
</evidence>
<keyword evidence="6" id="KW-1185">Reference proteome</keyword>
<evidence type="ECO:0000256" key="3">
    <source>
        <dbReference type="ARBA" id="ARBA00022691"/>
    </source>
</evidence>
<dbReference type="STRING" id="1093900.A0A507BHT0"/>
<protein>
    <recommendedName>
        <fullName evidence="7">Caffeoyl-CoA O-methyltransferase</fullName>
    </recommendedName>
</protein>
<dbReference type="GeneID" id="41970938"/>
<comment type="similarity">
    <text evidence="4">Belongs to the class I-like SAM-binding methyltransferase superfamily. Cation-dependent O-methyltransferase family.</text>
</comment>
<evidence type="ECO:0000256" key="4">
    <source>
        <dbReference type="ARBA" id="ARBA00023453"/>
    </source>
</evidence>
<dbReference type="Pfam" id="PF01596">
    <property type="entry name" value="Methyltransf_3"/>
    <property type="match status" value="1"/>
</dbReference>
<evidence type="ECO:0000256" key="2">
    <source>
        <dbReference type="ARBA" id="ARBA00022679"/>
    </source>
</evidence>
<dbReference type="CDD" id="cd02440">
    <property type="entry name" value="AdoMet_MTases"/>
    <property type="match status" value="1"/>
</dbReference>
<dbReference type="PROSITE" id="PS51682">
    <property type="entry name" value="SAM_OMT_I"/>
    <property type="match status" value="1"/>
</dbReference>
<comment type="caution">
    <text evidence="5">The sequence shown here is derived from an EMBL/GenBank/DDBJ whole genome shotgun (WGS) entry which is preliminary data.</text>
</comment>